<name>A0A2R4C9X3_9BURK</name>
<dbReference type="RefSeq" id="WP_107141774.1">
    <property type="nucleotide sequence ID" value="NZ_CP028324.1"/>
</dbReference>
<feature type="domain" description="AB hydrolase-1" evidence="1">
    <location>
        <begin position="5"/>
        <end position="191"/>
    </location>
</feature>
<dbReference type="KEGG" id="masz:C9I28_12500"/>
<dbReference type="PANTHER" id="PTHR43689:SF8">
    <property type="entry name" value="ALPHA_BETA-HYDROLASES SUPERFAMILY PROTEIN"/>
    <property type="match status" value="1"/>
</dbReference>
<protein>
    <submittedName>
        <fullName evidence="2">Alpha/beta hydrolase</fullName>
    </submittedName>
</protein>
<dbReference type="PANTHER" id="PTHR43689">
    <property type="entry name" value="HYDROLASE"/>
    <property type="match status" value="1"/>
</dbReference>
<sequence>MPSKLLFLPGALGRTEIWSPAADLLRHPAQKIHFGWPGFGVTPPDPHVTGIDDLVAKVVAQLDRPAALIAHSMGGIVAILAALARPEHVTHLVLAQTSGGLDVAGLGGQDWRPFVRKEYPTLPDWFLSYRDDLTERLADLRMPVLLLWGDADPISPVAVGERLAALLPNAQLRVFEGADHDLAFARAAAVAGLIGRHLGVVAPRAAPVVGI</sequence>
<evidence type="ECO:0000313" key="2">
    <source>
        <dbReference type="EMBL" id="AVR96427.1"/>
    </source>
</evidence>
<dbReference type="Pfam" id="PF12697">
    <property type="entry name" value="Abhydrolase_6"/>
    <property type="match status" value="1"/>
</dbReference>
<dbReference type="AlphaFoldDB" id="A0A2R4C9X3"/>
<organism evidence="2 3">
    <name type="scientific">Pseudoduganella armeniaca</name>
    <dbReference type="NCBI Taxonomy" id="2072590"/>
    <lineage>
        <taxon>Bacteria</taxon>
        <taxon>Pseudomonadati</taxon>
        <taxon>Pseudomonadota</taxon>
        <taxon>Betaproteobacteria</taxon>
        <taxon>Burkholderiales</taxon>
        <taxon>Oxalobacteraceae</taxon>
        <taxon>Telluria group</taxon>
        <taxon>Pseudoduganella</taxon>
    </lineage>
</organism>
<evidence type="ECO:0000313" key="3">
    <source>
        <dbReference type="Proteomes" id="UP000240505"/>
    </source>
</evidence>
<evidence type="ECO:0000259" key="1">
    <source>
        <dbReference type="Pfam" id="PF12697"/>
    </source>
</evidence>
<dbReference type="EMBL" id="CP028324">
    <property type="protein sequence ID" value="AVR96427.1"/>
    <property type="molecule type" value="Genomic_DNA"/>
</dbReference>
<dbReference type="GO" id="GO:0016787">
    <property type="term" value="F:hydrolase activity"/>
    <property type="evidence" value="ECO:0007669"/>
    <property type="project" value="UniProtKB-KW"/>
</dbReference>
<dbReference type="Proteomes" id="UP000240505">
    <property type="component" value="Chromosome"/>
</dbReference>
<keyword evidence="2" id="KW-0378">Hydrolase</keyword>
<dbReference type="Gene3D" id="3.40.50.1820">
    <property type="entry name" value="alpha/beta hydrolase"/>
    <property type="match status" value="2"/>
</dbReference>
<reference evidence="2 3" key="1">
    <citation type="submission" date="2018-03" db="EMBL/GenBank/DDBJ databases">
        <title>Massilia armeniaca sp. nov., isolated from desert soil.</title>
        <authorList>
            <person name="Huang H."/>
            <person name="Ren M."/>
        </authorList>
    </citation>
    <scope>NUCLEOTIDE SEQUENCE [LARGE SCALE GENOMIC DNA]</scope>
    <source>
        <strain evidence="2 3">ZMN-3</strain>
    </source>
</reference>
<proteinExistence type="predicted"/>
<dbReference type="SUPFAM" id="SSF53474">
    <property type="entry name" value="alpha/beta-Hydrolases"/>
    <property type="match status" value="1"/>
</dbReference>
<dbReference type="OrthoDB" id="5521505at2"/>
<accession>A0A2R4C9X3</accession>
<dbReference type="InterPro" id="IPR000073">
    <property type="entry name" value="AB_hydrolase_1"/>
</dbReference>
<keyword evidence="3" id="KW-1185">Reference proteome</keyword>
<dbReference type="InterPro" id="IPR029058">
    <property type="entry name" value="AB_hydrolase_fold"/>
</dbReference>
<gene>
    <name evidence="2" type="ORF">C9I28_12500</name>
</gene>